<dbReference type="SUPFAM" id="SSF53335">
    <property type="entry name" value="S-adenosyl-L-methionine-dependent methyltransferases"/>
    <property type="match status" value="1"/>
</dbReference>
<dbReference type="PANTHER" id="PTHR34009">
    <property type="entry name" value="PROTEIN STAR"/>
    <property type="match status" value="1"/>
</dbReference>
<dbReference type="GO" id="GO:0006888">
    <property type="term" value="P:endoplasmic reticulum to Golgi vesicle-mediated transport"/>
    <property type="evidence" value="ECO:0007669"/>
    <property type="project" value="TreeGrafter"/>
</dbReference>
<proteinExistence type="predicted"/>
<dbReference type="GO" id="GO:0016197">
    <property type="term" value="P:endosomal transport"/>
    <property type="evidence" value="ECO:0007669"/>
    <property type="project" value="TreeGrafter"/>
</dbReference>
<dbReference type="GO" id="GO:0005789">
    <property type="term" value="C:endoplasmic reticulum membrane"/>
    <property type="evidence" value="ECO:0007669"/>
    <property type="project" value="TreeGrafter"/>
</dbReference>
<dbReference type="GO" id="GO:0031902">
    <property type="term" value="C:late endosome membrane"/>
    <property type="evidence" value="ECO:0007669"/>
    <property type="project" value="TreeGrafter"/>
</dbReference>
<evidence type="ECO:0000313" key="1">
    <source>
        <dbReference type="EMBL" id="KAK7069343.1"/>
    </source>
</evidence>
<dbReference type="AlphaFoldDB" id="A0AAN8WV55"/>
<dbReference type="Gene3D" id="3.40.50.150">
    <property type="entry name" value="Vaccinia Virus protein VP39"/>
    <property type="match status" value="1"/>
</dbReference>
<evidence type="ECO:0000313" key="2">
    <source>
        <dbReference type="Proteomes" id="UP001381693"/>
    </source>
</evidence>
<organism evidence="1 2">
    <name type="scientific">Halocaridina rubra</name>
    <name type="common">Hawaiian red shrimp</name>
    <dbReference type="NCBI Taxonomy" id="373956"/>
    <lineage>
        <taxon>Eukaryota</taxon>
        <taxon>Metazoa</taxon>
        <taxon>Ecdysozoa</taxon>
        <taxon>Arthropoda</taxon>
        <taxon>Crustacea</taxon>
        <taxon>Multicrustacea</taxon>
        <taxon>Malacostraca</taxon>
        <taxon>Eumalacostraca</taxon>
        <taxon>Eucarida</taxon>
        <taxon>Decapoda</taxon>
        <taxon>Pleocyemata</taxon>
        <taxon>Caridea</taxon>
        <taxon>Atyoidea</taxon>
        <taxon>Atyidae</taxon>
        <taxon>Halocaridina</taxon>
    </lineage>
</organism>
<dbReference type="Proteomes" id="UP001381693">
    <property type="component" value="Unassembled WGS sequence"/>
</dbReference>
<protein>
    <submittedName>
        <fullName evidence="1">Uncharacterized protein</fullName>
    </submittedName>
</protein>
<reference evidence="1 2" key="1">
    <citation type="submission" date="2023-11" db="EMBL/GenBank/DDBJ databases">
        <title>Halocaridina rubra genome assembly.</title>
        <authorList>
            <person name="Smith C."/>
        </authorList>
    </citation>
    <scope>NUCLEOTIDE SEQUENCE [LARGE SCALE GENOMIC DNA]</scope>
    <source>
        <strain evidence="1">EP-1</strain>
        <tissue evidence="1">Whole</tissue>
    </source>
</reference>
<dbReference type="EMBL" id="JAXCGZ010016982">
    <property type="protein sequence ID" value="KAK7069343.1"/>
    <property type="molecule type" value="Genomic_DNA"/>
</dbReference>
<dbReference type="GO" id="GO:0005794">
    <property type="term" value="C:Golgi apparatus"/>
    <property type="evidence" value="ECO:0007669"/>
    <property type="project" value="TreeGrafter"/>
</dbReference>
<gene>
    <name evidence="1" type="ORF">SK128_009516</name>
</gene>
<keyword evidence="2" id="KW-1185">Reference proteome</keyword>
<name>A0AAN8WV55_HALRR</name>
<accession>A0AAN8WV55</accession>
<dbReference type="InterPro" id="IPR029063">
    <property type="entry name" value="SAM-dependent_MTases_sf"/>
</dbReference>
<dbReference type="PANTHER" id="PTHR34009:SF2">
    <property type="entry name" value="PROTEIN STAR"/>
    <property type="match status" value="1"/>
</dbReference>
<dbReference type="GO" id="GO:0005886">
    <property type="term" value="C:plasma membrane"/>
    <property type="evidence" value="ECO:0007669"/>
    <property type="project" value="TreeGrafter"/>
</dbReference>
<dbReference type="InterPro" id="IPR053202">
    <property type="entry name" value="EGF_Rcpt_Signaling_Reg"/>
</dbReference>
<comment type="caution">
    <text evidence="1">The sequence shown here is derived from an EMBL/GenBank/DDBJ whole genome shotgun (WGS) entry which is preliminary data.</text>
</comment>
<sequence length="339" mass="39103">MACQGLPNPSGIVVLILLIAATSHYSYHTLNDLQERFRPDCNQGCIQHHVAGAPKWNDKDLLETIKENFIVPPPIHPNRSVIDINFFVWKDLIDWDKIQNYLLELWKDRPPGTFVEIGAVDGEFMSQTLLLERNLSWSGLLIEPDPRSFKLLRDNHRNASITDFCVLQEPPKAEILWMHHLANDLPQQYIALMMARSKLAFDTLVQEIDRGSRVYVKCAPLSTLLLAASMTKIDFLSIATGTSNDQEKLTDVTKSTKVFDVKTLLIQYTRSYLLGHPYPEIKGYLHDMGRSALLVRFYWRKSHCQLLDKNTCKRLNYWDLMEACFKYLCDGHATVWSYE</sequence>